<keyword evidence="11" id="KW-1185">Reference proteome</keyword>
<comment type="subcellular location">
    <subcellularLocation>
        <location evidence="1">Cell inner membrane</location>
    </subcellularLocation>
</comment>
<evidence type="ECO:0000256" key="5">
    <source>
        <dbReference type="ARBA" id="ARBA00022692"/>
    </source>
</evidence>
<proteinExistence type="predicted"/>
<evidence type="ECO:0000256" key="7">
    <source>
        <dbReference type="ARBA" id="ARBA00022989"/>
    </source>
</evidence>
<evidence type="ECO:0000259" key="9">
    <source>
        <dbReference type="Pfam" id="PF11356"/>
    </source>
</evidence>
<dbReference type="Pfam" id="PF11356">
    <property type="entry name" value="T2SSC"/>
    <property type="match status" value="1"/>
</dbReference>
<keyword evidence="2" id="KW-0813">Transport</keyword>
<keyword evidence="6" id="KW-0653">Protein transport</keyword>
<feature type="domain" description="Type II secretion system protein GspC N-terminal" evidence="9">
    <location>
        <begin position="84"/>
        <end position="181"/>
    </location>
</feature>
<evidence type="ECO:0000313" key="10">
    <source>
        <dbReference type="EMBL" id="QBH97522.1"/>
    </source>
</evidence>
<evidence type="ECO:0000256" key="1">
    <source>
        <dbReference type="ARBA" id="ARBA00004533"/>
    </source>
</evidence>
<evidence type="ECO:0000256" key="3">
    <source>
        <dbReference type="ARBA" id="ARBA00022475"/>
    </source>
</evidence>
<accession>A0A411WMW6</accession>
<sequence length="192" mass="21553">MELGDDDRQNTFQASMTQRPQPFTNEFMTFQFYPNRYQIVQMNIINKYTVPALIAVVFGFGAFQAYHTYDNHKSYALSSTSKHPHKAKTEVAAEPANLMLFNQPTSAPKTAVQAPPVAVEVSAIVYSDDTDLSMATLKQGSEEINYRVGEMLKGYSDVFVDSIDKDGIHLRNKGNMETVKLKQPDYMKGHAA</sequence>
<protein>
    <recommendedName>
        <fullName evidence="9">Type II secretion system protein GspC N-terminal domain-containing protein</fullName>
    </recommendedName>
</protein>
<keyword evidence="5" id="KW-0812">Transmembrane</keyword>
<keyword evidence="4" id="KW-0997">Cell inner membrane</keyword>
<evidence type="ECO:0000256" key="6">
    <source>
        <dbReference type="ARBA" id="ARBA00022927"/>
    </source>
</evidence>
<reference evidence="10 11" key="1">
    <citation type="submission" date="2019-03" db="EMBL/GenBank/DDBJ databases">
        <title>Pragia sp. nov. isolated from the gut tract of Carduelis flavirostris.</title>
        <authorList>
            <person name="Ge Y."/>
        </authorList>
    </citation>
    <scope>NUCLEOTIDE SEQUENCE [LARGE SCALE GENOMIC DNA]</scope>
    <source>
        <strain evidence="10 11">CF-458</strain>
    </source>
</reference>
<keyword evidence="7" id="KW-1133">Transmembrane helix</keyword>
<keyword evidence="3" id="KW-1003">Cell membrane</keyword>
<dbReference type="GO" id="GO:0015031">
    <property type="term" value="P:protein transport"/>
    <property type="evidence" value="ECO:0007669"/>
    <property type="project" value="UniProtKB-KW"/>
</dbReference>
<gene>
    <name evidence="10" type="ORF">EKN56_14590</name>
</gene>
<dbReference type="GO" id="GO:0005886">
    <property type="term" value="C:plasma membrane"/>
    <property type="evidence" value="ECO:0007669"/>
    <property type="project" value="UniProtKB-SubCell"/>
</dbReference>
<evidence type="ECO:0000256" key="4">
    <source>
        <dbReference type="ARBA" id="ARBA00022519"/>
    </source>
</evidence>
<evidence type="ECO:0000256" key="2">
    <source>
        <dbReference type="ARBA" id="ARBA00022448"/>
    </source>
</evidence>
<dbReference type="InterPro" id="IPR024961">
    <property type="entry name" value="T2SS_GspC_N"/>
</dbReference>
<organism evidence="10 11">
    <name type="scientific">Limnobaculum zhutongyuii</name>
    <dbReference type="NCBI Taxonomy" id="2498113"/>
    <lineage>
        <taxon>Bacteria</taxon>
        <taxon>Pseudomonadati</taxon>
        <taxon>Pseudomonadota</taxon>
        <taxon>Gammaproteobacteria</taxon>
        <taxon>Enterobacterales</taxon>
        <taxon>Budviciaceae</taxon>
        <taxon>Limnobaculum</taxon>
    </lineage>
</organism>
<keyword evidence="8" id="KW-0472">Membrane</keyword>
<dbReference type="OrthoDB" id="6594522at2"/>
<dbReference type="Proteomes" id="UP000293154">
    <property type="component" value="Chromosome"/>
</dbReference>
<evidence type="ECO:0000256" key="8">
    <source>
        <dbReference type="ARBA" id="ARBA00023136"/>
    </source>
</evidence>
<evidence type="ECO:0000313" key="11">
    <source>
        <dbReference type="Proteomes" id="UP000293154"/>
    </source>
</evidence>
<name>A0A411WMW6_9GAMM</name>
<dbReference type="AlphaFoldDB" id="A0A411WMW6"/>
<dbReference type="Gene3D" id="2.30.30.830">
    <property type="match status" value="1"/>
</dbReference>
<dbReference type="EMBL" id="CP034752">
    <property type="protein sequence ID" value="QBH97522.1"/>
    <property type="molecule type" value="Genomic_DNA"/>
</dbReference>
<dbReference type="KEGG" id="prag:EKN56_14590"/>